<dbReference type="SUPFAM" id="SSF48264">
    <property type="entry name" value="Cytochrome P450"/>
    <property type="match status" value="1"/>
</dbReference>
<keyword evidence="5 9" id="KW-0479">Metal-binding</keyword>
<organism evidence="12 13">
    <name type="scientific">Sanghuangporus baumii</name>
    <name type="common">Phellinus baumii</name>
    <dbReference type="NCBI Taxonomy" id="108892"/>
    <lineage>
        <taxon>Eukaryota</taxon>
        <taxon>Fungi</taxon>
        <taxon>Dikarya</taxon>
        <taxon>Basidiomycota</taxon>
        <taxon>Agaricomycotina</taxon>
        <taxon>Agaricomycetes</taxon>
        <taxon>Hymenochaetales</taxon>
        <taxon>Hymenochaetaceae</taxon>
        <taxon>Sanghuangporus</taxon>
    </lineage>
</organism>
<feature type="region of interest" description="Disordered" evidence="11">
    <location>
        <begin position="1"/>
        <end position="25"/>
    </location>
</feature>
<dbReference type="Proteomes" id="UP000757232">
    <property type="component" value="Unassembled WGS sequence"/>
</dbReference>
<evidence type="ECO:0000256" key="2">
    <source>
        <dbReference type="ARBA" id="ARBA00005179"/>
    </source>
</evidence>
<evidence type="ECO:0000256" key="1">
    <source>
        <dbReference type="ARBA" id="ARBA00001971"/>
    </source>
</evidence>
<proteinExistence type="inferred from homology"/>
<dbReference type="EMBL" id="LNZH02000172">
    <property type="protein sequence ID" value="OCB88750.1"/>
    <property type="molecule type" value="Genomic_DNA"/>
</dbReference>
<dbReference type="InterPro" id="IPR036396">
    <property type="entry name" value="Cyt_P450_sf"/>
</dbReference>
<dbReference type="GO" id="GO:0016705">
    <property type="term" value="F:oxidoreductase activity, acting on paired donors, with incorporation or reduction of molecular oxygen"/>
    <property type="evidence" value="ECO:0007669"/>
    <property type="project" value="InterPro"/>
</dbReference>
<evidence type="ECO:0000256" key="5">
    <source>
        <dbReference type="ARBA" id="ARBA00022723"/>
    </source>
</evidence>
<name>A0A9Q5HZ85_SANBA</name>
<protein>
    <submittedName>
        <fullName evidence="12">Cytochrome P450</fullName>
    </submittedName>
</protein>
<keyword evidence="13" id="KW-1185">Reference proteome</keyword>
<dbReference type="InterPro" id="IPR050364">
    <property type="entry name" value="Cytochrome_P450_fung"/>
</dbReference>
<evidence type="ECO:0000256" key="11">
    <source>
        <dbReference type="SAM" id="MobiDB-lite"/>
    </source>
</evidence>
<evidence type="ECO:0000313" key="12">
    <source>
        <dbReference type="EMBL" id="OCB88750.1"/>
    </source>
</evidence>
<evidence type="ECO:0000313" key="13">
    <source>
        <dbReference type="Proteomes" id="UP000757232"/>
    </source>
</evidence>
<evidence type="ECO:0000256" key="9">
    <source>
        <dbReference type="PIRSR" id="PIRSR602401-1"/>
    </source>
</evidence>
<keyword evidence="8 10" id="KW-0503">Monooxygenase</keyword>
<dbReference type="GO" id="GO:0005506">
    <property type="term" value="F:iron ion binding"/>
    <property type="evidence" value="ECO:0007669"/>
    <property type="project" value="InterPro"/>
</dbReference>
<evidence type="ECO:0000256" key="7">
    <source>
        <dbReference type="ARBA" id="ARBA00023004"/>
    </source>
</evidence>
<sequence length="94" mass="10627">MPRSFTHDSKTDHDPMTFKSERFLDDEPEMGPHNLSFGFGRHSCPGREFADATIYLTIAQTLAVFDINRAVMSWVEVEHPLTTGDAKVLESLKT</sequence>
<keyword evidence="7 9" id="KW-0408">Iron</keyword>
<dbReference type="InterPro" id="IPR017972">
    <property type="entry name" value="Cyt_P450_CS"/>
</dbReference>
<comment type="pathway">
    <text evidence="2">Secondary metabolite biosynthesis.</text>
</comment>
<dbReference type="InterPro" id="IPR002401">
    <property type="entry name" value="Cyt_P450_E_grp-I"/>
</dbReference>
<evidence type="ECO:0000256" key="8">
    <source>
        <dbReference type="ARBA" id="ARBA00023033"/>
    </source>
</evidence>
<evidence type="ECO:0000256" key="6">
    <source>
        <dbReference type="ARBA" id="ARBA00023002"/>
    </source>
</evidence>
<dbReference type="PRINTS" id="PR00463">
    <property type="entry name" value="EP450I"/>
</dbReference>
<reference evidence="12" key="1">
    <citation type="submission" date="2016-06" db="EMBL/GenBank/DDBJ databases">
        <title>Draft Genome sequence of the fungus Inonotus baumii.</title>
        <authorList>
            <person name="Zhu H."/>
            <person name="Lin W."/>
        </authorList>
    </citation>
    <scope>NUCLEOTIDE SEQUENCE</scope>
    <source>
        <strain evidence="12">821</strain>
    </source>
</reference>
<keyword evidence="6 10" id="KW-0560">Oxidoreductase</keyword>
<dbReference type="GO" id="GO:0020037">
    <property type="term" value="F:heme binding"/>
    <property type="evidence" value="ECO:0007669"/>
    <property type="project" value="InterPro"/>
</dbReference>
<keyword evidence="4 9" id="KW-0349">Heme</keyword>
<dbReference type="Pfam" id="PF00067">
    <property type="entry name" value="p450"/>
    <property type="match status" value="1"/>
</dbReference>
<comment type="similarity">
    <text evidence="3 10">Belongs to the cytochrome P450 family.</text>
</comment>
<dbReference type="InterPro" id="IPR001128">
    <property type="entry name" value="Cyt_P450"/>
</dbReference>
<evidence type="ECO:0000256" key="10">
    <source>
        <dbReference type="RuleBase" id="RU000461"/>
    </source>
</evidence>
<dbReference type="PROSITE" id="PS00086">
    <property type="entry name" value="CYTOCHROME_P450"/>
    <property type="match status" value="1"/>
</dbReference>
<evidence type="ECO:0000256" key="4">
    <source>
        <dbReference type="ARBA" id="ARBA00022617"/>
    </source>
</evidence>
<comment type="cofactor">
    <cofactor evidence="1 9">
        <name>heme</name>
        <dbReference type="ChEBI" id="CHEBI:30413"/>
    </cofactor>
</comment>
<gene>
    <name evidence="12" type="ORF">A7U60_g4132</name>
</gene>
<dbReference type="OrthoDB" id="2789670at2759"/>
<dbReference type="PANTHER" id="PTHR46300">
    <property type="entry name" value="P450, PUTATIVE (EUROFUNG)-RELATED-RELATED"/>
    <property type="match status" value="1"/>
</dbReference>
<evidence type="ECO:0000256" key="3">
    <source>
        <dbReference type="ARBA" id="ARBA00010617"/>
    </source>
</evidence>
<dbReference type="GO" id="GO:0004497">
    <property type="term" value="F:monooxygenase activity"/>
    <property type="evidence" value="ECO:0007669"/>
    <property type="project" value="UniProtKB-KW"/>
</dbReference>
<dbReference type="PANTHER" id="PTHR46300:SF7">
    <property type="entry name" value="P450, PUTATIVE (EUROFUNG)-RELATED"/>
    <property type="match status" value="1"/>
</dbReference>
<dbReference type="Gene3D" id="1.10.630.10">
    <property type="entry name" value="Cytochrome P450"/>
    <property type="match status" value="1"/>
</dbReference>
<comment type="caution">
    <text evidence="12">The sequence shown here is derived from an EMBL/GenBank/DDBJ whole genome shotgun (WGS) entry which is preliminary data.</text>
</comment>
<dbReference type="AlphaFoldDB" id="A0A9Q5HZ85"/>
<feature type="binding site" description="axial binding residue" evidence="9">
    <location>
        <position position="44"/>
    </location>
    <ligand>
        <name>heme</name>
        <dbReference type="ChEBI" id="CHEBI:30413"/>
    </ligand>
    <ligandPart>
        <name>Fe</name>
        <dbReference type="ChEBI" id="CHEBI:18248"/>
    </ligandPart>
</feature>
<accession>A0A9Q5HZ85</accession>